<evidence type="ECO:0000256" key="3">
    <source>
        <dbReference type="ARBA" id="ARBA00023163"/>
    </source>
</evidence>
<dbReference type="EMBL" id="SOCN01000001">
    <property type="protein sequence ID" value="TDV24429.1"/>
    <property type="molecule type" value="Genomic_DNA"/>
</dbReference>
<evidence type="ECO:0000259" key="5">
    <source>
        <dbReference type="PROSITE" id="PS50932"/>
    </source>
</evidence>
<dbReference type="GO" id="GO:0000976">
    <property type="term" value="F:transcription cis-regulatory region binding"/>
    <property type="evidence" value="ECO:0007669"/>
    <property type="project" value="TreeGrafter"/>
</dbReference>
<dbReference type="InterPro" id="IPR010982">
    <property type="entry name" value="Lambda_DNA-bd_dom_sf"/>
</dbReference>
<dbReference type="InterPro" id="IPR000843">
    <property type="entry name" value="HTH_LacI"/>
</dbReference>
<keyword evidence="4" id="KW-0812">Transmembrane</keyword>
<proteinExistence type="predicted"/>
<reference evidence="6 7" key="1">
    <citation type="submission" date="2019-03" db="EMBL/GenBank/DDBJ databases">
        <title>Genomic Encyclopedia of Archaeal and Bacterial Type Strains, Phase II (KMG-II): from individual species to whole genera.</title>
        <authorList>
            <person name="Goeker M."/>
        </authorList>
    </citation>
    <scope>NUCLEOTIDE SEQUENCE [LARGE SCALE GENOMIC DNA]</scope>
    <source>
        <strain evidence="6 7">ATCC 35214</strain>
    </source>
</reference>
<keyword evidence="1" id="KW-0805">Transcription regulation</keyword>
<dbReference type="GO" id="GO:0003700">
    <property type="term" value="F:DNA-binding transcription factor activity"/>
    <property type="evidence" value="ECO:0007669"/>
    <property type="project" value="TreeGrafter"/>
</dbReference>
<accession>A0A4R7UDC9</accession>
<dbReference type="InterPro" id="IPR028082">
    <property type="entry name" value="Peripla_BP_I"/>
</dbReference>
<dbReference type="Proteomes" id="UP000295757">
    <property type="component" value="Unassembled WGS sequence"/>
</dbReference>
<evidence type="ECO:0000256" key="2">
    <source>
        <dbReference type="ARBA" id="ARBA00023125"/>
    </source>
</evidence>
<comment type="caution">
    <text evidence="6">The sequence shown here is derived from an EMBL/GenBank/DDBJ whole genome shotgun (WGS) entry which is preliminary data.</text>
</comment>
<evidence type="ECO:0000313" key="7">
    <source>
        <dbReference type="Proteomes" id="UP000295757"/>
    </source>
</evidence>
<dbReference type="Gene3D" id="1.10.260.40">
    <property type="entry name" value="lambda repressor-like DNA-binding domains"/>
    <property type="match status" value="1"/>
</dbReference>
<keyword evidence="7" id="KW-1185">Reference proteome</keyword>
<evidence type="ECO:0000256" key="1">
    <source>
        <dbReference type="ARBA" id="ARBA00023015"/>
    </source>
</evidence>
<sequence length="323" mass="37183">MFSKKTLSYKDIAKQAKVSISTISRYYNNGYVSQKAKDRILAVVRANEYLPNHGARLIRGRDNSVFIIMPIWAQSLFASIASGITISCSKAGRRVNTTYSGSSTSDYIETIRYALSWRPTAIVIFIPQYDKDLFDHIRKIEDTAVIMYGHQVNGLNWIKPDIQKGFYDLTTKVLNNANPKDRKAVFVSDDRLSDSQIAERMQGYEQACHDNGWKIYDFHLSTKKEYDEILKLHNYLKRNNIKNIICSTHEVYVTLVVNLGSREYNLSDIGYQSVYDNLKNYSAKLFIDYPNIGFKIEDMISVFRETGEFINKIIPLEIVDAKK</sequence>
<keyword evidence="3" id="KW-0804">Transcription</keyword>
<dbReference type="PROSITE" id="PS50932">
    <property type="entry name" value="HTH_LACI_2"/>
    <property type="match status" value="1"/>
</dbReference>
<name>A0A4R7UDC9_9BACT</name>
<dbReference type="PANTHER" id="PTHR30146">
    <property type="entry name" value="LACI-RELATED TRANSCRIPTIONAL REPRESSOR"/>
    <property type="match status" value="1"/>
</dbReference>
<dbReference type="Gene3D" id="3.40.50.2300">
    <property type="match status" value="2"/>
</dbReference>
<evidence type="ECO:0000313" key="6">
    <source>
        <dbReference type="EMBL" id="TDV24429.1"/>
    </source>
</evidence>
<dbReference type="Pfam" id="PF00356">
    <property type="entry name" value="LacI"/>
    <property type="match status" value="1"/>
</dbReference>
<dbReference type="SMART" id="SM00354">
    <property type="entry name" value="HTH_LACI"/>
    <property type="match status" value="1"/>
</dbReference>
<dbReference type="SUPFAM" id="SSF53822">
    <property type="entry name" value="Periplasmic binding protein-like I"/>
    <property type="match status" value="1"/>
</dbReference>
<keyword evidence="4" id="KW-0472">Membrane</keyword>
<dbReference type="InterPro" id="IPR001761">
    <property type="entry name" value="Peripla_BP/Lac1_sug-bd_dom"/>
</dbReference>
<dbReference type="CDD" id="cd01392">
    <property type="entry name" value="HTH_LacI"/>
    <property type="match status" value="1"/>
</dbReference>
<protein>
    <submittedName>
        <fullName evidence="6">LacI family transcriptional regulator</fullName>
    </submittedName>
</protein>
<keyword evidence="4" id="KW-1133">Transmembrane helix</keyword>
<feature type="transmembrane region" description="Helical" evidence="4">
    <location>
        <begin position="65"/>
        <end position="86"/>
    </location>
</feature>
<keyword evidence="2" id="KW-0238">DNA-binding</keyword>
<dbReference type="PANTHER" id="PTHR30146:SF154">
    <property type="entry name" value="TRANSCRIPTION REGULATOR, MEMBER OF GALR FAMILY"/>
    <property type="match status" value="1"/>
</dbReference>
<feature type="domain" description="HTH lacI-type" evidence="5">
    <location>
        <begin position="7"/>
        <end position="60"/>
    </location>
</feature>
<dbReference type="Pfam" id="PF00532">
    <property type="entry name" value="Peripla_BP_1"/>
    <property type="match status" value="1"/>
</dbReference>
<organism evidence="6 7">
    <name type="scientific">Mycoplasmopsis mustelae</name>
    <dbReference type="NCBI Taxonomy" id="171289"/>
    <lineage>
        <taxon>Bacteria</taxon>
        <taxon>Bacillati</taxon>
        <taxon>Mycoplasmatota</taxon>
        <taxon>Mycoplasmoidales</taxon>
        <taxon>Metamycoplasmataceae</taxon>
        <taxon>Mycoplasmopsis</taxon>
    </lineage>
</organism>
<dbReference type="SUPFAM" id="SSF47413">
    <property type="entry name" value="lambda repressor-like DNA-binding domains"/>
    <property type="match status" value="1"/>
</dbReference>
<gene>
    <name evidence="6" type="ORF">BCF59_0399</name>
</gene>
<dbReference type="RefSeq" id="WP_234851414.1">
    <property type="nucleotide sequence ID" value="NZ_SOCN01000001.1"/>
</dbReference>
<dbReference type="AlphaFoldDB" id="A0A4R7UDC9"/>
<evidence type="ECO:0000256" key="4">
    <source>
        <dbReference type="SAM" id="Phobius"/>
    </source>
</evidence>